<organism evidence="1">
    <name type="scientific">Anguilla anguilla</name>
    <name type="common">European freshwater eel</name>
    <name type="synonym">Muraena anguilla</name>
    <dbReference type="NCBI Taxonomy" id="7936"/>
    <lineage>
        <taxon>Eukaryota</taxon>
        <taxon>Metazoa</taxon>
        <taxon>Chordata</taxon>
        <taxon>Craniata</taxon>
        <taxon>Vertebrata</taxon>
        <taxon>Euteleostomi</taxon>
        <taxon>Actinopterygii</taxon>
        <taxon>Neopterygii</taxon>
        <taxon>Teleostei</taxon>
        <taxon>Anguilliformes</taxon>
        <taxon>Anguillidae</taxon>
        <taxon>Anguilla</taxon>
    </lineage>
</organism>
<sequence>MVLAVQWCIFLYRQHHNLHLNSWHLVVPYINRELVSFLVYCQCLNAL</sequence>
<evidence type="ECO:0000313" key="1">
    <source>
        <dbReference type="EMBL" id="JAG99407.1"/>
    </source>
</evidence>
<reference evidence="1" key="1">
    <citation type="submission" date="2014-11" db="EMBL/GenBank/DDBJ databases">
        <authorList>
            <person name="Amaro Gonzalez C."/>
        </authorList>
    </citation>
    <scope>NUCLEOTIDE SEQUENCE</scope>
</reference>
<name>A0A0E9P679_ANGAN</name>
<dbReference type="AlphaFoldDB" id="A0A0E9P679"/>
<reference evidence="1" key="2">
    <citation type="journal article" date="2015" name="Fish Shellfish Immunol.">
        <title>Early steps in the European eel (Anguilla anguilla)-Vibrio vulnificus interaction in the gills: Role of the RtxA13 toxin.</title>
        <authorList>
            <person name="Callol A."/>
            <person name="Pajuelo D."/>
            <person name="Ebbesson L."/>
            <person name="Teles M."/>
            <person name="MacKenzie S."/>
            <person name="Amaro C."/>
        </authorList>
    </citation>
    <scope>NUCLEOTIDE SEQUENCE</scope>
</reference>
<accession>A0A0E9P679</accession>
<proteinExistence type="predicted"/>
<dbReference type="EMBL" id="GBXM01109169">
    <property type="protein sequence ID" value="JAG99407.1"/>
    <property type="molecule type" value="Transcribed_RNA"/>
</dbReference>
<protein>
    <submittedName>
        <fullName evidence="1">Uncharacterized protein</fullName>
    </submittedName>
</protein>